<dbReference type="InterPro" id="IPR033469">
    <property type="entry name" value="CYTH-like_dom_sf"/>
</dbReference>
<feature type="domain" description="CYTH" evidence="1">
    <location>
        <begin position="4"/>
        <end position="193"/>
    </location>
</feature>
<proteinExistence type="predicted"/>
<accession>A0A1H9VEU7</accession>
<dbReference type="PROSITE" id="PS51707">
    <property type="entry name" value="CYTH"/>
    <property type="match status" value="1"/>
</dbReference>
<evidence type="ECO:0000313" key="3">
    <source>
        <dbReference type="Proteomes" id="UP000199318"/>
    </source>
</evidence>
<sequence length="198" mass="23066">MNQEIEIEFKQLIDENTYDNMLDYFQHMRTPIAEQTNHYFDTAVFGLRSAGAALRVRNKNSRCILTLKEPHEKGLLETHQELTEEEFLQMKNSGTVPGGDVAHRIADLTGSPQPDVQYLGYLKTARSEAKLDDGLLVLDKSNYFDFTDYELEFECSDETEGKKAFERLLQDWQLERNAPRNKIERFYQAKTDRDDQSK</sequence>
<dbReference type="CDD" id="cd07762">
    <property type="entry name" value="CYTH-like_Pase_1"/>
    <property type="match status" value="1"/>
</dbReference>
<evidence type="ECO:0000313" key="2">
    <source>
        <dbReference type="EMBL" id="SES19747.1"/>
    </source>
</evidence>
<gene>
    <name evidence="2" type="ORF">SAMN05444126_1205</name>
</gene>
<dbReference type="InterPro" id="IPR023577">
    <property type="entry name" value="CYTH_domain"/>
</dbReference>
<dbReference type="RefSeq" id="WP_177169724.1">
    <property type="nucleotide sequence ID" value="NZ_FOGV01000020.1"/>
</dbReference>
<protein>
    <submittedName>
        <fullName evidence="2">Uncharacterized protein YjbK</fullName>
    </submittedName>
</protein>
<reference evidence="3" key="1">
    <citation type="submission" date="2016-10" db="EMBL/GenBank/DDBJ databases">
        <authorList>
            <person name="de Groot N.N."/>
        </authorList>
    </citation>
    <scope>NUCLEOTIDE SEQUENCE [LARGE SCALE GENOMIC DNA]</scope>
    <source>
        <strain evidence="3">10nlg</strain>
    </source>
</reference>
<comment type="caution">
    <text evidence="2">The sequence shown here is derived from an EMBL/GenBank/DDBJ whole genome shotgun (WGS) entry which is preliminary data.</text>
</comment>
<dbReference type="SMART" id="SM01118">
    <property type="entry name" value="CYTH"/>
    <property type="match status" value="1"/>
</dbReference>
<dbReference type="EMBL" id="FOGV01000020">
    <property type="protein sequence ID" value="SES19747.1"/>
    <property type="molecule type" value="Genomic_DNA"/>
</dbReference>
<dbReference type="Pfam" id="PF01928">
    <property type="entry name" value="CYTH"/>
    <property type="match status" value="1"/>
</dbReference>
<dbReference type="STRING" id="1464123.SAMN05444126_1205"/>
<evidence type="ECO:0000259" key="1">
    <source>
        <dbReference type="PROSITE" id="PS51707"/>
    </source>
</evidence>
<keyword evidence="3" id="KW-1185">Reference proteome</keyword>
<name>A0A1H9VEU7_9BACI</name>
<dbReference type="SUPFAM" id="SSF55154">
    <property type="entry name" value="CYTH-like phosphatases"/>
    <property type="match status" value="1"/>
</dbReference>
<organism evidence="2 3">
    <name type="scientific">Salisediminibacterium halotolerans</name>
    <dbReference type="NCBI Taxonomy" id="517425"/>
    <lineage>
        <taxon>Bacteria</taxon>
        <taxon>Bacillati</taxon>
        <taxon>Bacillota</taxon>
        <taxon>Bacilli</taxon>
        <taxon>Bacillales</taxon>
        <taxon>Bacillaceae</taxon>
        <taxon>Salisediminibacterium</taxon>
    </lineage>
</organism>
<dbReference type="Proteomes" id="UP000199318">
    <property type="component" value="Unassembled WGS sequence"/>
</dbReference>
<dbReference type="PIRSF" id="PIRSF012526">
    <property type="entry name" value="CYTH_UCP012526"/>
    <property type="match status" value="1"/>
</dbReference>
<dbReference type="AlphaFoldDB" id="A0A1H9VEU7"/>
<dbReference type="Gene3D" id="2.40.320.10">
    <property type="entry name" value="Hypothetical Protein Pfu-838710-001"/>
    <property type="match status" value="1"/>
</dbReference>
<dbReference type="InterPro" id="IPR009195">
    <property type="entry name" value="Uncharacterised_YjbK"/>
</dbReference>